<feature type="non-terminal residue" evidence="1">
    <location>
        <position position="1"/>
    </location>
</feature>
<comment type="caution">
    <text evidence="1">The sequence shown here is derived from an EMBL/GenBank/DDBJ whole genome shotgun (WGS) entry which is preliminary data.</text>
</comment>
<feature type="non-terminal residue" evidence="1">
    <location>
        <position position="55"/>
    </location>
</feature>
<evidence type="ECO:0000313" key="1">
    <source>
        <dbReference type="EMBL" id="KAL0151440.1"/>
    </source>
</evidence>
<keyword evidence="2" id="KW-1185">Reference proteome</keyword>
<reference evidence="1 2" key="1">
    <citation type="submission" date="2024-05" db="EMBL/GenBank/DDBJ databases">
        <title>Genome sequencing and assembly of Indian major carp, Cirrhinus mrigala (Hamilton, 1822).</title>
        <authorList>
            <person name="Mohindra V."/>
            <person name="Chowdhury L.M."/>
            <person name="Lal K."/>
            <person name="Jena J.K."/>
        </authorList>
    </citation>
    <scope>NUCLEOTIDE SEQUENCE [LARGE SCALE GENOMIC DNA]</scope>
    <source>
        <strain evidence="1">CM1030</strain>
        <tissue evidence="1">Blood</tissue>
    </source>
</reference>
<proteinExistence type="predicted"/>
<dbReference type="EMBL" id="JAMKFB020000245">
    <property type="protein sequence ID" value="KAL0151440.1"/>
    <property type="molecule type" value="Genomic_DNA"/>
</dbReference>
<dbReference type="Proteomes" id="UP001529510">
    <property type="component" value="Unassembled WGS sequence"/>
</dbReference>
<name>A0ABD0MR00_CIRMR</name>
<accession>A0ABD0MR00</accession>
<dbReference type="PANTHER" id="PTHR47331:SF1">
    <property type="entry name" value="GAG-LIKE PROTEIN"/>
    <property type="match status" value="1"/>
</dbReference>
<sequence length="55" mass="6140">LTPLEDHMTVPIFGAVSSPSCASYALRKTAEDNKQYYRPEVINTILSNFYVDGCL</sequence>
<organism evidence="1 2">
    <name type="scientific">Cirrhinus mrigala</name>
    <name type="common">Mrigala</name>
    <dbReference type="NCBI Taxonomy" id="683832"/>
    <lineage>
        <taxon>Eukaryota</taxon>
        <taxon>Metazoa</taxon>
        <taxon>Chordata</taxon>
        <taxon>Craniata</taxon>
        <taxon>Vertebrata</taxon>
        <taxon>Euteleostomi</taxon>
        <taxon>Actinopterygii</taxon>
        <taxon>Neopterygii</taxon>
        <taxon>Teleostei</taxon>
        <taxon>Ostariophysi</taxon>
        <taxon>Cypriniformes</taxon>
        <taxon>Cyprinidae</taxon>
        <taxon>Labeoninae</taxon>
        <taxon>Labeonini</taxon>
        <taxon>Cirrhinus</taxon>
    </lineage>
</organism>
<protein>
    <submittedName>
        <fullName evidence="1">Uncharacterized protein</fullName>
    </submittedName>
</protein>
<evidence type="ECO:0000313" key="2">
    <source>
        <dbReference type="Proteomes" id="UP001529510"/>
    </source>
</evidence>
<dbReference type="PANTHER" id="PTHR47331">
    <property type="entry name" value="PHD-TYPE DOMAIN-CONTAINING PROTEIN"/>
    <property type="match status" value="1"/>
</dbReference>
<gene>
    <name evidence="1" type="ORF">M9458_053226</name>
</gene>
<dbReference type="AlphaFoldDB" id="A0ABD0MR00"/>